<protein>
    <submittedName>
        <fullName evidence="1">Uncharacterized protein</fullName>
    </submittedName>
</protein>
<organism evidence="1 2">
    <name type="scientific">Marinisporobacter balticus</name>
    <dbReference type="NCBI Taxonomy" id="2018667"/>
    <lineage>
        <taxon>Bacteria</taxon>
        <taxon>Bacillati</taxon>
        <taxon>Bacillota</taxon>
        <taxon>Clostridia</taxon>
        <taxon>Peptostreptococcales</taxon>
        <taxon>Thermotaleaceae</taxon>
        <taxon>Marinisporobacter</taxon>
    </lineage>
</organism>
<reference evidence="1 2" key="1">
    <citation type="submission" date="2019-03" db="EMBL/GenBank/DDBJ databases">
        <title>Genomic Encyclopedia of Type Strains, Phase IV (KMG-IV): sequencing the most valuable type-strain genomes for metagenomic binning, comparative biology and taxonomic classification.</title>
        <authorList>
            <person name="Goeker M."/>
        </authorList>
    </citation>
    <scope>NUCLEOTIDE SEQUENCE [LARGE SCALE GENOMIC DNA]</scope>
    <source>
        <strain evidence="1 2">DSM 102940</strain>
    </source>
</reference>
<gene>
    <name evidence="1" type="ORF">EV214_14212</name>
</gene>
<evidence type="ECO:0000313" key="2">
    <source>
        <dbReference type="Proteomes" id="UP000294919"/>
    </source>
</evidence>
<dbReference type="AlphaFoldDB" id="A0A4R2KEG6"/>
<dbReference type="EMBL" id="SLWV01000042">
    <property type="protein sequence ID" value="TCO68689.1"/>
    <property type="molecule type" value="Genomic_DNA"/>
</dbReference>
<keyword evidence="2" id="KW-1185">Reference proteome</keyword>
<accession>A0A4R2KEG6</accession>
<name>A0A4R2KEG6_9FIRM</name>
<dbReference type="Proteomes" id="UP000294919">
    <property type="component" value="Unassembled WGS sequence"/>
</dbReference>
<proteinExistence type="predicted"/>
<sequence length="86" mass="9807">MMKRIYANYAEQALQKVENQLIQSESFDQSLIPFPCIYVLYSKTGDVQNSNMREDEISHAKEYLSGKFNTLNGEYSLFNAVMGAAL</sequence>
<evidence type="ECO:0000313" key="1">
    <source>
        <dbReference type="EMBL" id="TCO68689.1"/>
    </source>
</evidence>
<comment type="caution">
    <text evidence="1">The sequence shown here is derived from an EMBL/GenBank/DDBJ whole genome shotgun (WGS) entry which is preliminary data.</text>
</comment>